<feature type="signal peptide" evidence="2">
    <location>
        <begin position="1"/>
        <end position="27"/>
    </location>
</feature>
<sequence length="116" mass="13909">MTSNKLTRFLAPALLCSAILAAPAAYADRHGQGDHPRLSPEQMCERLQSGDPRFDREERHERREARWAEMADRLALTDEQRQTWDEIHQEQKQEWQQRHEERRARLMERCEELEDK</sequence>
<keyword evidence="2" id="KW-0732">Signal</keyword>
<feature type="compositionally biased region" description="Basic and acidic residues" evidence="1">
    <location>
        <begin position="27"/>
        <end position="38"/>
    </location>
</feature>
<feature type="chain" id="PRO_5011742243" description="LTXXQ motif family protein" evidence="2">
    <location>
        <begin position="28"/>
        <end position="116"/>
    </location>
</feature>
<accession>A0A1H2SXJ2</accession>
<keyword evidence="4" id="KW-1185">Reference proteome</keyword>
<reference evidence="3 4" key="1">
    <citation type="submission" date="2016-10" db="EMBL/GenBank/DDBJ databases">
        <authorList>
            <person name="de Groot N.N."/>
        </authorList>
    </citation>
    <scope>NUCLEOTIDE SEQUENCE [LARGE SCALE GENOMIC DNA]</scope>
    <source>
        <strain evidence="3 4">CGMCC 1.7059</strain>
    </source>
</reference>
<dbReference type="RefSeq" id="WP_091811630.1">
    <property type="nucleotide sequence ID" value="NZ_FNNE01000002.1"/>
</dbReference>
<dbReference type="Proteomes" id="UP000199675">
    <property type="component" value="Unassembled WGS sequence"/>
</dbReference>
<evidence type="ECO:0000256" key="1">
    <source>
        <dbReference type="SAM" id="MobiDB-lite"/>
    </source>
</evidence>
<dbReference type="STRING" id="488533.SAMN04487960_102273"/>
<feature type="compositionally biased region" description="Basic and acidic residues" evidence="1">
    <location>
        <begin position="52"/>
        <end position="64"/>
    </location>
</feature>
<name>A0A1H2SXJ2_9GAMM</name>
<evidence type="ECO:0000313" key="4">
    <source>
        <dbReference type="Proteomes" id="UP000199675"/>
    </source>
</evidence>
<evidence type="ECO:0000313" key="3">
    <source>
        <dbReference type="EMBL" id="SDW36308.1"/>
    </source>
</evidence>
<gene>
    <name evidence="3" type="ORF">SAMN04487960_102273</name>
</gene>
<dbReference type="EMBL" id="FNNE01000002">
    <property type="protein sequence ID" value="SDW36308.1"/>
    <property type="molecule type" value="Genomic_DNA"/>
</dbReference>
<dbReference type="InterPro" id="IPR012899">
    <property type="entry name" value="LTXXQ"/>
</dbReference>
<evidence type="ECO:0000256" key="2">
    <source>
        <dbReference type="SAM" id="SignalP"/>
    </source>
</evidence>
<dbReference type="AlphaFoldDB" id="A0A1H2SXJ2"/>
<organism evidence="3 4">
    <name type="scientific">Marinobacter mobilis</name>
    <dbReference type="NCBI Taxonomy" id="488533"/>
    <lineage>
        <taxon>Bacteria</taxon>
        <taxon>Pseudomonadati</taxon>
        <taxon>Pseudomonadota</taxon>
        <taxon>Gammaproteobacteria</taxon>
        <taxon>Pseudomonadales</taxon>
        <taxon>Marinobacteraceae</taxon>
        <taxon>Marinobacter</taxon>
    </lineage>
</organism>
<proteinExistence type="predicted"/>
<evidence type="ECO:0008006" key="5">
    <source>
        <dbReference type="Google" id="ProtNLM"/>
    </source>
</evidence>
<dbReference type="GO" id="GO:0042597">
    <property type="term" value="C:periplasmic space"/>
    <property type="evidence" value="ECO:0007669"/>
    <property type="project" value="InterPro"/>
</dbReference>
<dbReference type="Pfam" id="PF07813">
    <property type="entry name" value="LTXXQ"/>
    <property type="match status" value="1"/>
</dbReference>
<protein>
    <recommendedName>
        <fullName evidence="5">LTXXQ motif family protein</fullName>
    </recommendedName>
</protein>
<feature type="region of interest" description="Disordered" evidence="1">
    <location>
        <begin position="27"/>
        <end position="64"/>
    </location>
</feature>
<dbReference type="OrthoDB" id="6372011at2"/>